<dbReference type="EMBL" id="JBAHYK010001426">
    <property type="protein sequence ID" value="KAL0568051.1"/>
    <property type="molecule type" value="Genomic_DNA"/>
</dbReference>
<keyword evidence="2" id="KW-1185">Reference proteome</keyword>
<protein>
    <submittedName>
        <fullName evidence="1">Uncharacterized protein</fullName>
    </submittedName>
</protein>
<dbReference type="Proteomes" id="UP001465976">
    <property type="component" value="Unassembled WGS sequence"/>
</dbReference>
<gene>
    <name evidence="1" type="ORF">V5O48_013936</name>
</gene>
<reference evidence="1 2" key="1">
    <citation type="submission" date="2024-02" db="EMBL/GenBank/DDBJ databases">
        <title>A draft genome for the cacao thread blight pathogen Marasmius crinis-equi.</title>
        <authorList>
            <person name="Cohen S.P."/>
            <person name="Baruah I.K."/>
            <person name="Amoako-Attah I."/>
            <person name="Bukari Y."/>
            <person name="Meinhardt L.W."/>
            <person name="Bailey B.A."/>
        </authorList>
    </citation>
    <scope>NUCLEOTIDE SEQUENCE [LARGE SCALE GENOMIC DNA]</scope>
    <source>
        <strain evidence="1 2">GH-76</strain>
    </source>
</reference>
<name>A0ABR3EZ22_9AGAR</name>
<evidence type="ECO:0000313" key="2">
    <source>
        <dbReference type="Proteomes" id="UP001465976"/>
    </source>
</evidence>
<organism evidence="1 2">
    <name type="scientific">Marasmius crinis-equi</name>
    <dbReference type="NCBI Taxonomy" id="585013"/>
    <lineage>
        <taxon>Eukaryota</taxon>
        <taxon>Fungi</taxon>
        <taxon>Dikarya</taxon>
        <taxon>Basidiomycota</taxon>
        <taxon>Agaricomycotina</taxon>
        <taxon>Agaricomycetes</taxon>
        <taxon>Agaricomycetidae</taxon>
        <taxon>Agaricales</taxon>
        <taxon>Marasmiineae</taxon>
        <taxon>Marasmiaceae</taxon>
        <taxon>Marasmius</taxon>
    </lineage>
</organism>
<sequence>MAPARPNEPLCQPRSSVRYFMGEQAAQLQSHMPDVEDVREEARAVKEIVKKPLPEIQHVSFAGTGTLHPGLAYRIQIVKLFAFAYWCHVEDGEAFLSASMHSSD</sequence>
<proteinExistence type="predicted"/>
<comment type="caution">
    <text evidence="1">The sequence shown here is derived from an EMBL/GenBank/DDBJ whole genome shotgun (WGS) entry which is preliminary data.</text>
</comment>
<evidence type="ECO:0000313" key="1">
    <source>
        <dbReference type="EMBL" id="KAL0568051.1"/>
    </source>
</evidence>
<accession>A0ABR3EZ22</accession>